<evidence type="ECO:0000256" key="7">
    <source>
        <dbReference type="ARBA" id="ARBA00047899"/>
    </source>
</evidence>
<dbReference type="CDD" id="cd14066">
    <property type="entry name" value="STKc_IRAK"/>
    <property type="match status" value="1"/>
</dbReference>
<dbReference type="GO" id="GO:0004672">
    <property type="term" value="F:protein kinase activity"/>
    <property type="evidence" value="ECO:0000318"/>
    <property type="project" value="GO_Central"/>
</dbReference>
<dbReference type="OrthoDB" id="4062651at2759"/>
<dbReference type="InterPro" id="IPR001245">
    <property type="entry name" value="Ser-Thr/Tyr_kinase_cat_dom"/>
</dbReference>
<keyword evidence="5" id="KW-0418">Kinase</keyword>
<dbReference type="PROSITE" id="PS00107">
    <property type="entry name" value="PROTEIN_KINASE_ATP"/>
    <property type="match status" value="1"/>
</dbReference>
<gene>
    <name evidence="13" type="ORF">SELMODRAFT_101271</name>
</gene>
<feature type="domain" description="Protein kinase" evidence="12">
    <location>
        <begin position="72"/>
        <end position="357"/>
    </location>
</feature>
<evidence type="ECO:0000256" key="11">
    <source>
        <dbReference type="SAM" id="MobiDB-lite"/>
    </source>
</evidence>
<dbReference type="AlphaFoldDB" id="D8RTA1"/>
<keyword evidence="4 9" id="KW-0547">Nucleotide-binding</keyword>
<evidence type="ECO:0000313" key="13">
    <source>
        <dbReference type="EMBL" id="EFJ24472.1"/>
    </source>
</evidence>
<dbReference type="PANTHER" id="PTHR46008:SF48">
    <property type="entry name" value="PROTEIN KINASE DOMAIN-CONTAINING PROTEIN"/>
    <property type="match status" value="1"/>
</dbReference>
<evidence type="ECO:0000256" key="3">
    <source>
        <dbReference type="ARBA" id="ARBA00022679"/>
    </source>
</evidence>
<evidence type="ECO:0000256" key="1">
    <source>
        <dbReference type="ARBA" id="ARBA00012513"/>
    </source>
</evidence>
<dbReference type="GO" id="GO:0005886">
    <property type="term" value="C:plasma membrane"/>
    <property type="evidence" value="ECO:0000318"/>
    <property type="project" value="GO_Central"/>
</dbReference>
<evidence type="ECO:0000256" key="10">
    <source>
        <dbReference type="RuleBase" id="RU000304"/>
    </source>
</evidence>
<dbReference type="eggNOG" id="KOG1187">
    <property type="taxonomic scope" value="Eukaryota"/>
</dbReference>
<dbReference type="PROSITE" id="PS50011">
    <property type="entry name" value="PROTEIN_KINASE_DOM"/>
    <property type="match status" value="1"/>
</dbReference>
<dbReference type="Gene3D" id="1.10.510.10">
    <property type="entry name" value="Transferase(Phosphotransferase) domain 1"/>
    <property type="match status" value="1"/>
</dbReference>
<evidence type="ECO:0000256" key="6">
    <source>
        <dbReference type="ARBA" id="ARBA00022840"/>
    </source>
</evidence>
<keyword evidence="14" id="KW-1185">Reference proteome</keyword>
<keyword evidence="3" id="KW-0808">Transferase</keyword>
<dbReference type="InterPro" id="IPR011009">
    <property type="entry name" value="Kinase-like_dom_sf"/>
</dbReference>
<feature type="region of interest" description="Disordered" evidence="11">
    <location>
        <begin position="365"/>
        <end position="391"/>
    </location>
</feature>
<name>D8RTA1_SELML</name>
<dbReference type="PANTHER" id="PTHR46008">
    <property type="entry name" value="LEAF RUST 10 DISEASE-RESISTANCE LOCUS RECEPTOR-LIKE PROTEIN KINASE-LIKE 1.4"/>
    <property type="match status" value="1"/>
</dbReference>
<feature type="region of interest" description="Disordered" evidence="11">
    <location>
        <begin position="24"/>
        <end position="50"/>
    </location>
</feature>
<feature type="compositionally biased region" description="Low complexity" evidence="11">
    <location>
        <begin position="367"/>
        <end position="378"/>
    </location>
</feature>
<evidence type="ECO:0000256" key="4">
    <source>
        <dbReference type="ARBA" id="ARBA00022741"/>
    </source>
</evidence>
<dbReference type="InParanoid" id="D8RTA1"/>
<evidence type="ECO:0000256" key="5">
    <source>
        <dbReference type="ARBA" id="ARBA00022777"/>
    </source>
</evidence>
<dbReference type="PROSITE" id="PS00108">
    <property type="entry name" value="PROTEIN_KINASE_ST"/>
    <property type="match status" value="1"/>
</dbReference>
<evidence type="ECO:0000259" key="12">
    <source>
        <dbReference type="PROSITE" id="PS50011"/>
    </source>
</evidence>
<dbReference type="KEGG" id="smo:SELMODRAFT_101271"/>
<dbReference type="EC" id="2.7.11.1" evidence="1"/>
<evidence type="ECO:0000256" key="8">
    <source>
        <dbReference type="ARBA" id="ARBA00048679"/>
    </source>
</evidence>
<dbReference type="Proteomes" id="UP000001514">
    <property type="component" value="Unassembled WGS sequence"/>
</dbReference>
<dbReference type="GO" id="GO:0005524">
    <property type="term" value="F:ATP binding"/>
    <property type="evidence" value="ECO:0007669"/>
    <property type="project" value="UniProtKB-UniRule"/>
</dbReference>
<comment type="catalytic activity">
    <reaction evidence="7">
        <text>L-threonyl-[protein] + ATP = O-phospho-L-threonyl-[protein] + ADP + H(+)</text>
        <dbReference type="Rhea" id="RHEA:46608"/>
        <dbReference type="Rhea" id="RHEA-COMP:11060"/>
        <dbReference type="Rhea" id="RHEA-COMP:11605"/>
        <dbReference type="ChEBI" id="CHEBI:15378"/>
        <dbReference type="ChEBI" id="CHEBI:30013"/>
        <dbReference type="ChEBI" id="CHEBI:30616"/>
        <dbReference type="ChEBI" id="CHEBI:61977"/>
        <dbReference type="ChEBI" id="CHEBI:456216"/>
        <dbReference type="EC" id="2.7.11.1"/>
    </reaction>
</comment>
<dbReference type="FunCoup" id="D8RTA1">
    <property type="interactions" value="593"/>
</dbReference>
<dbReference type="GO" id="GO:0004674">
    <property type="term" value="F:protein serine/threonine kinase activity"/>
    <property type="evidence" value="ECO:0007669"/>
    <property type="project" value="UniProtKB-KW"/>
</dbReference>
<feature type="binding site" evidence="9">
    <location>
        <position position="104"/>
    </location>
    <ligand>
        <name>ATP</name>
        <dbReference type="ChEBI" id="CHEBI:30616"/>
    </ligand>
</feature>
<comment type="similarity">
    <text evidence="10">Belongs to the protein kinase superfamily.</text>
</comment>
<protein>
    <recommendedName>
        <fullName evidence="1">non-specific serine/threonine protein kinase</fullName>
        <ecNumber evidence="1">2.7.11.1</ecNumber>
    </recommendedName>
</protein>
<proteinExistence type="inferred from homology"/>
<evidence type="ECO:0000256" key="9">
    <source>
        <dbReference type="PROSITE-ProRule" id="PRU10141"/>
    </source>
</evidence>
<organism evidence="14">
    <name type="scientific">Selaginella moellendorffii</name>
    <name type="common">Spikemoss</name>
    <dbReference type="NCBI Taxonomy" id="88036"/>
    <lineage>
        <taxon>Eukaryota</taxon>
        <taxon>Viridiplantae</taxon>
        <taxon>Streptophyta</taxon>
        <taxon>Embryophyta</taxon>
        <taxon>Tracheophyta</taxon>
        <taxon>Lycopodiopsida</taxon>
        <taxon>Selaginellales</taxon>
        <taxon>Selaginellaceae</taxon>
        <taxon>Selaginella</taxon>
    </lineage>
</organism>
<dbReference type="InterPro" id="IPR000719">
    <property type="entry name" value="Prot_kinase_dom"/>
</dbReference>
<dbReference type="SUPFAM" id="SSF56112">
    <property type="entry name" value="Protein kinase-like (PK-like)"/>
    <property type="match status" value="1"/>
</dbReference>
<dbReference type="SMART" id="SM00220">
    <property type="entry name" value="S_TKc"/>
    <property type="match status" value="1"/>
</dbReference>
<dbReference type="EMBL" id="GL377589">
    <property type="protein sequence ID" value="EFJ24472.1"/>
    <property type="molecule type" value="Genomic_DNA"/>
</dbReference>
<dbReference type="Gene3D" id="3.30.200.20">
    <property type="entry name" value="Phosphorylase Kinase, domain 1"/>
    <property type="match status" value="1"/>
</dbReference>
<keyword evidence="2 10" id="KW-0723">Serine/threonine-protein kinase</keyword>
<dbReference type="Pfam" id="PF07714">
    <property type="entry name" value="PK_Tyr_Ser-Thr"/>
    <property type="match status" value="1"/>
</dbReference>
<dbReference type="HOGENOM" id="CLU_000288_21_4_1"/>
<evidence type="ECO:0000256" key="2">
    <source>
        <dbReference type="ARBA" id="ARBA00022527"/>
    </source>
</evidence>
<sequence>MILRKLSRSVTCLKPAVLEDGAPIKAQRHSDNRGFSDSSNSFSHGGFSRQAPDQSIAYRFDMAELLRITGNFSADRLVGQGGFGTVYKGRLRDGTVVAVKRAKKNNLESRITQEFRSEIQMLGNVEHLNLVKLLGYLEQDRERIIVAEFVPNGNLRQHLDGQNGSVLHLATRLDIAIDVAHALTYLHLYADRPIIHRDIKSTNILLTDTFRAKVSDFGFSRTGPADLESTHVSTQVKGTAGYVDPEYLHTYQLTDKSDVYSFGILVCEIITGRRPIELMRHGDERVTIRWTYKKFREGRLHEALDPRMEITPDTYVIIEQMMELALHCVAPKRTDRPSMKRVAEALWNIRRDHRPELQRLAEREISSSRAVSRSNSKQSDSRASAAAHPWL</sequence>
<keyword evidence="6 9" id="KW-0067">ATP-binding</keyword>
<reference evidence="13 14" key="1">
    <citation type="journal article" date="2011" name="Science">
        <title>The Selaginella genome identifies genetic changes associated with the evolution of vascular plants.</title>
        <authorList>
            <person name="Banks J.A."/>
            <person name="Nishiyama T."/>
            <person name="Hasebe M."/>
            <person name="Bowman J.L."/>
            <person name="Gribskov M."/>
            <person name="dePamphilis C."/>
            <person name="Albert V.A."/>
            <person name="Aono N."/>
            <person name="Aoyama T."/>
            <person name="Ambrose B.A."/>
            <person name="Ashton N.W."/>
            <person name="Axtell M.J."/>
            <person name="Barker E."/>
            <person name="Barker M.S."/>
            <person name="Bennetzen J.L."/>
            <person name="Bonawitz N.D."/>
            <person name="Chapple C."/>
            <person name="Cheng C."/>
            <person name="Correa L.G."/>
            <person name="Dacre M."/>
            <person name="DeBarry J."/>
            <person name="Dreyer I."/>
            <person name="Elias M."/>
            <person name="Engstrom E.M."/>
            <person name="Estelle M."/>
            <person name="Feng L."/>
            <person name="Finet C."/>
            <person name="Floyd S.K."/>
            <person name="Frommer W.B."/>
            <person name="Fujita T."/>
            <person name="Gramzow L."/>
            <person name="Gutensohn M."/>
            <person name="Harholt J."/>
            <person name="Hattori M."/>
            <person name="Heyl A."/>
            <person name="Hirai T."/>
            <person name="Hiwatashi Y."/>
            <person name="Ishikawa M."/>
            <person name="Iwata M."/>
            <person name="Karol K.G."/>
            <person name="Koehler B."/>
            <person name="Kolukisaoglu U."/>
            <person name="Kubo M."/>
            <person name="Kurata T."/>
            <person name="Lalonde S."/>
            <person name="Li K."/>
            <person name="Li Y."/>
            <person name="Litt A."/>
            <person name="Lyons E."/>
            <person name="Manning G."/>
            <person name="Maruyama T."/>
            <person name="Michael T.P."/>
            <person name="Mikami K."/>
            <person name="Miyazaki S."/>
            <person name="Morinaga S."/>
            <person name="Murata T."/>
            <person name="Mueller-Roeber B."/>
            <person name="Nelson D.R."/>
            <person name="Obara M."/>
            <person name="Oguri Y."/>
            <person name="Olmstead R.G."/>
            <person name="Onodera N."/>
            <person name="Petersen B.L."/>
            <person name="Pils B."/>
            <person name="Prigge M."/>
            <person name="Rensing S.A."/>
            <person name="Riano-Pachon D.M."/>
            <person name="Roberts A.W."/>
            <person name="Sato Y."/>
            <person name="Scheller H.V."/>
            <person name="Schulz B."/>
            <person name="Schulz C."/>
            <person name="Shakirov E.V."/>
            <person name="Shibagaki N."/>
            <person name="Shinohara N."/>
            <person name="Shippen D.E."/>
            <person name="Soerensen I."/>
            <person name="Sotooka R."/>
            <person name="Sugimoto N."/>
            <person name="Sugita M."/>
            <person name="Sumikawa N."/>
            <person name="Tanurdzic M."/>
            <person name="Theissen G."/>
            <person name="Ulvskov P."/>
            <person name="Wakazuki S."/>
            <person name="Weng J.K."/>
            <person name="Willats W.W."/>
            <person name="Wipf D."/>
            <person name="Wolf P.G."/>
            <person name="Yang L."/>
            <person name="Zimmer A.D."/>
            <person name="Zhu Q."/>
            <person name="Mitros T."/>
            <person name="Hellsten U."/>
            <person name="Loque D."/>
            <person name="Otillar R."/>
            <person name="Salamov A."/>
            <person name="Schmutz J."/>
            <person name="Shapiro H."/>
            <person name="Lindquist E."/>
            <person name="Lucas S."/>
            <person name="Rokhsar D."/>
            <person name="Grigoriev I.V."/>
        </authorList>
    </citation>
    <scope>NUCLEOTIDE SEQUENCE [LARGE SCALE GENOMIC DNA]</scope>
</reference>
<dbReference type="Gramene" id="EFJ24472">
    <property type="protein sequence ID" value="EFJ24472"/>
    <property type="gene ID" value="SELMODRAFT_101271"/>
</dbReference>
<dbReference type="OMA" id="MEYGEER"/>
<dbReference type="InterPro" id="IPR017441">
    <property type="entry name" value="Protein_kinase_ATP_BS"/>
</dbReference>
<dbReference type="STRING" id="88036.D8RTA1"/>
<comment type="catalytic activity">
    <reaction evidence="8">
        <text>L-seryl-[protein] + ATP = O-phospho-L-seryl-[protein] + ADP + H(+)</text>
        <dbReference type="Rhea" id="RHEA:17989"/>
        <dbReference type="Rhea" id="RHEA-COMP:9863"/>
        <dbReference type="Rhea" id="RHEA-COMP:11604"/>
        <dbReference type="ChEBI" id="CHEBI:15378"/>
        <dbReference type="ChEBI" id="CHEBI:29999"/>
        <dbReference type="ChEBI" id="CHEBI:30616"/>
        <dbReference type="ChEBI" id="CHEBI:83421"/>
        <dbReference type="ChEBI" id="CHEBI:456216"/>
        <dbReference type="EC" id="2.7.11.1"/>
    </reaction>
</comment>
<accession>D8RTA1</accession>
<evidence type="ECO:0000313" key="14">
    <source>
        <dbReference type="Proteomes" id="UP000001514"/>
    </source>
</evidence>
<dbReference type="FunFam" id="1.10.510.10:FF:000300">
    <property type="entry name" value="Calmodulin-binding receptor-like cytoplasmic kinase 3"/>
    <property type="match status" value="1"/>
</dbReference>
<dbReference type="InterPro" id="IPR008271">
    <property type="entry name" value="Ser/Thr_kinase_AS"/>
</dbReference>